<feature type="transmembrane region" description="Helical" evidence="12">
    <location>
        <begin position="64"/>
        <end position="83"/>
    </location>
</feature>
<dbReference type="SUPFAM" id="SSF90123">
    <property type="entry name" value="ABC transporter transmembrane region"/>
    <property type="match status" value="2"/>
</dbReference>
<dbReference type="InterPro" id="IPR011527">
    <property type="entry name" value="ABC1_TM_dom"/>
</dbReference>
<dbReference type="PANTHER" id="PTHR24223:SF399">
    <property type="entry name" value="ABC TRANSPORTER ATNG"/>
    <property type="match status" value="1"/>
</dbReference>
<dbReference type="Gene3D" id="1.20.1560.10">
    <property type="entry name" value="ABC transporter type 1, transmembrane domain"/>
    <property type="match status" value="2"/>
</dbReference>
<feature type="transmembrane region" description="Helical" evidence="12">
    <location>
        <begin position="95"/>
        <end position="116"/>
    </location>
</feature>
<evidence type="ECO:0000256" key="4">
    <source>
        <dbReference type="ARBA" id="ARBA00022475"/>
    </source>
</evidence>
<feature type="region of interest" description="Disordered" evidence="11">
    <location>
        <begin position="846"/>
        <end position="868"/>
    </location>
</feature>
<feature type="transmembrane region" description="Helical" evidence="12">
    <location>
        <begin position="31"/>
        <end position="52"/>
    </location>
</feature>
<organism evidence="15 16">
    <name type="scientific">Aspergillus coremiiformis</name>
    <dbReference type="NCBI Taxonomy" id="138285"/>
    <lineage>
        <taxon>Eukaryota</taxon>
        <taxon>Fungi</taxon>
        <taxon>Dikarya</taxon>
        <taxon>Ascomycota</taxon>
        <taxon>Pezizomycotina</taxon>
        <taxon>Eurotiomycetes</taxon>
        <taxon>Eurotiomycetidae</taxon>
        <taxon>Eurotiales</taxon>
        <taxon>Aspergillaceae</taxon>
        <taxon>Aspergillus</taxon>
        <taxon>Aspergillus subgen. Circumdati</taxon>
    </lineage>
</organism>
<dbReference type="SMART" id="SM00382">
    <property type="entry name" value="AAA"/>
    <property type="match status" value="2"/>
</dbReference>
<dbReference type="CDD" id="cd18580">
    <property type="entry name" value="ABC_6TM_ABCC_D2"/>
    <property type="match status" value="1"/>
</dbReference>
<feature type="transmembrane region" description="Helical" evidence="12">
    <location>
        <begin position="1130"/>
        <end position="1149"/>
    </location>
</feature>
<feature type="transmembrane region" description="Helical" evidence="12">
    <location>
        <begin position="944"/>
        <end position="969"/>
    </location>
</feature>
<evidence type="ECO:0000256" key="11">
    <source>
        <dbReference type="SAM" id="MobiDB-lite"/>
    </source>
</evidence>
<feature type="transmembrane region" description="Helical" evidence="12">
    <location>
        <begin position="485"/>
        <end position="510"/>
    </location>
</feature>
<feature type="transmembrane region" description="Helical" evidence="12">
    <location>
        <begin position="896"/>
        <end position="924"/>
    </location>
</feature>
<feature type="domain" description="ABC transporter" evidence="13">
    <location>
        <begin position="1227"/>
        <end position="1460"/>
    </location>
</feature>
<evidence type="ECO:0000256" key="5">
    <source>
        <dbReference type="ARBA" id="ARBA00022692"/>
    </source>
</evidence>
<evidence type="ECO:0000256" key="1">
    <source>
        <dbReference type="ARBA" id="ARBA00004651"/>
    </source>
</evidence>
<dbReference type="Pfam" id="PF00005">
    <property type="entry name" value="ABC_tran"/>
    <property type="match status" value="2"/>
</dbReference>
<dbReference type="InterPro" id="IPR003593">
    <property type="entry name" value="AAA+_ATPase"/>
</dbReference>
<evidence type="ECO:0000256" key="3">
    <source>
        <dbReference type="ARBA" id="ARBA00022448"/>
    </source>
</evidence>
<keyword evidence="4" id="KW-1003">Cell membrane</keyword>
<dbReference type="GO" id="GO:0140359">
    <property type="term" value="F:ABC-type transporter activity"/>
    <property type="evidence" value="ECO:0007669"/>
    <property type="project" value="InterPro"/>
</dbReference>
<evidence type="ECO:0000256" key="12">
    <source>
        <dbReference type="SAM" id="Phobius"/>
    </source>
</evidence>
<dbReference type="PROSITE" id="PS00211">
    <property type="entry name" value="ABC_TRANSPORTER_1"/>
    <property type="match status" value="2"/>
</dbReference>
<reference evidence="16" key="1">
    <citation type="submission" date="2019-04" db="EMBL/GenBank/DDBJ databases">
        <title>Friends and foes A comparative genomics studyof 23 Aspergillus species from section Flavi.</title>
        <authorList>
            <consortium name="DOE Joint Genome Institute"/>
            <person name="Kjaerbolling I."/>
            <person name="Vesth T."/>
            <person name="Frisvad J.C."/>
            <person name="Nybo J.L."/>
            <person name="Theobald S."/>
            <person name="Kildgaard S."/>
            <person name="Isbrandt T."/>
            <person name="Kuo A."/>
            <person name="Sato A."/>
            <person name="Lyhne E.K."/>
            <person name="Kogle M.E."/>
            <person name="Wiebenga A."/>
            <person name="Kun R.S."/>
            <person name="Lubbers R.J."/>
            <person name="Makela M.R."/>
            <person name="Barry K."/>
            <person name="Chovatia M."/>
            <person name="Clum A."/>
            <person name="Daum C."/>
            <person name="Haridas S."/>
            <person name="He G."/>
            <person name="LaButti K."/>
            <person name="Lipzen A."/>
            <person name="Mondo S."/>
            <person name="Riley R."/>
            <person name="Salamov A."/>
            <person name="Simmons B.A."/>
            <person name="Magnuson J.K."/>
            <person name="Henrissat B."/>
            <person name="Mortensen U.H."/>
            <person name="Larsen T.O."/>
            <person name="Devries R.P."/>
            <person name="Grigoriev I.V."/>
            <person name="Machida M."/>
            <person name="Baker S.E."/>
            <person name="Andersen M.R."/>
        </authorList>
    </citation>
    <scope>NUCLEOTIDE SEQUENCE [LARGE SCALE GENOMIC DNA]</scope>
    <source>
        <strain evidence="16">CBS 553.77</strain>
    </source>
</reference>
<dbReference type="Gene3D" id="3.40.50.300">
    <property type="entry name" value="P-loop containing nucleotide triphosphate hydrolases"/>
    <property type="match status" value="2"/>
</dbReference>
<dbReference type="CDD" id="cd18579">
    <property type="entry name" value="ABC_6TM_ABCC_D1"/>
    <property type="match status" value="1"/>
</dbReference>
<protein>
    <submittedName>
        <fullName evidence="15">ABC transporter-like protein</fullName>
    </submittedName>
</protein>
<feature type="domain" description="ABC transmembrane type-1" evidence="14">
    <location>
        <begin position="925"/>
        <end position="1188"/>
    </location>
</feature>
<feature type="domain" description="ABC transmembrane type-1" evidence="14">
    <location>
        <begin position="282"/>
        <end position="549"/>
    </location>
</feature>
<dbReference type="Pfam" id="PF24357">
    <property type="entry name" value="TMD0_ABC"/>
    <property type="match status" value="1"/>
</dbReference>
<gene>
    <name evidence="15" type="ORF">BDV28DRAFT_152859</name>
</gene>
<feature type="transmembrane region" description="Helical" evidence="12">
    <location>
        <begin position="128"/>
        <end position="147"/>
    </location>
</feature>
<evidence type="ECO:0000256" key="2">
    <source>
        <dbReference type="ARBA" id="ARBA00009726"/>
    </source>
</evidence>
<feature type="domain" description="ABC transporter" evidence="13">
    <location>
        <begin position="621"/>
        <end position="848"/>
    </location>
</feature>
<accession>A0A5N6YU38</accession>
<keyword evidence="9 12" id="KW-0472">Membrane</keyword>
<dbReference type="InterPro" id="IPR017871">
    <property type="entry name" value="ABC_transporter-like_CS"/>
</dbReference>
<feature type="transmembrane region" description="Helical" evidence="12">
    <location>
        <begin position="303"/>
        <end position="325"/>
    </location>
</feature>
<evidence type="ECO:0000256" key="10">
    <source>
        <dbReference type="ARBA" id="ARBA00023180"/>
    </source>
</evidence>
<keyword evidence="16" id="KW-1185">Reference proteome</keyword>
<keyword evidence="8 12" id="KW-1133">Transmembrane helix</keyword>
<evidence type="ECO:0000259" key="14">
    <source>
        <dbReference type="PROSITE" id="PS50929"/>
    </source>
</evidence>
<keyword evidence="3" id="KW-0813">Transport</keyword>
<feature type="transmembrane region" description="Helical" evidence="12">
    <location>
        <begin position="400"/>
        <end position="422"/>
    </location>
</feature>
<dbReference type="Pfam" id="PF00664">
    <property type="entry name" value="ABC_membrane"/>
    <property type="match status" value="2"/>
</dbReference>
<sequence length="1463" mass="162051">MAHCNDDIFGPSVATHCRSGFDFTLLFEQSILSLLPSAILIVVFPWRLSHLLRQDVKAVKDSRLYTRLVAFAVFTTLQIVLIIEWASPSVASNRMSIPAASLRVVDAFVMLTLSAVEYQRSIRPSTILNVYLLFTLLFDAVQVRTLWLMHNQIPLSAIASASLAAKMIVLILEAQNKRKVLREPYRDLSPESIAGIFAQGSFWWLNSLLRRGFRTLLSPSDMFQVDSDLSSRFLKGRFLFYWNSSVPNIRYRLLLSVARSLKRPIFAAAVPRVFQSGFTWCQPFLTFRLIDYIGDHDKEDKNYGYGLIGATALVYTGLAFSSAMYKHKTFRMITMIRGGLISLLYDKTLKLNIEKFTDSAAMTLMTTDIDSIATNWTNIHEIWASPIDVGIGVYLLQQKLGIACVAPVALALLSMLGSTQIAKMMRGRQQRWLEAVQKRVGLTSSLLINIKGLKMMSMATSIGDNIQGVRSSEIRKAKSYLRIECLMNMCANVSTLLSPVTTLLLFAFVTMKHPSDKLTSSLVYYTLTIISLMSSPLAQALNALPTFLASLACFTRIQKYLLLEEKQDYRDVRLSQQSPVANPPSINDQRASGTQGIELHTTSMTSKHHIDLDLNSPFFTVRDGQFGYDDNPKNAVLKDICWECPPRSFTVVLGPVGSGKTTLLKALLSEVKCFKGSVSMTDLTVSYCGQDVWLQDLSLRENILGGLPFDRRLYEDVVFATGLDSEILKFPQGDETKVGSKAVSLSGGQSQRVAVARAIYARKSLVLLDDSFSGLDTTSQSLIDNRLFSPTGFLRKAGCTVVLATHNKQYLKNADSVIMLSKEGTIQHQGPPKQLGLARSTLNNPIEASDSPGGDSSRNSTPRDLQDDTTWTLASTGQHSYDDLARQKGDFSIYKYYLESVGLFNVLLYVLLNCLFVFCSRFGQVWVGFWVNAVETNPGRHSNIVYGCSYVAIMVGALIIYGSVLFFMFQVIVPRSARRLHSALIGATIHAPYSFHAATNPGITLNRFSQDLTLVDIDLPSAAVQLFLDCFTCLGQTILICTGAKYIAAFLPVLIVATYMVQKVYLRTSRQVRLLDLEAKSPLFSQMLETYSGIATIRAHGWEHRFQEDNLALLDKSQRPYYALYCIQRWLTFVLSLLVAVVSVILVTFGTQIKNITSGNAMGAALINVLNFSQTLSLLVAAYTTLETSLGAVGRIKSFISNIKPEDETTVALQTPQLRARPAIGKIEFNSVTASYSTMSRPALNSVSFSIEPGMKIGICGQSGSGKSSLILALLKMLPLSDGAIIIDGVDISTLSCDAVRSMCNTIPQSPVIFPGSIRQNLDPSQVHTNPILQAILESLELWEPVLSRGGLDADMDASPFSHGQKQLLCVARSFLMNGQKRILVIDELTGSLDKATETLMLKFLEERFGQHTVLAVTHRLSTISGYDRIAVFECGRLVEWGEPEKLRDSDCGVFRSLWDNSE</sequence>
<keyword evidence="7" id="KW-0067">ATP-binding</keyword>
<dbReference type="GO" id="GO:0005524">
    <property type="term" value="F:ATP binding"/>
    <property type="evidence" value="ECO:0007669"/>
    <property type="project" value="UniProtKB-KW"/>
</dbReference>
<dbReference type="InterPro" id="IPR027417">
    <property type="entry name" value="P-loop_NTPase"/>
</dbReference>
<dbReference type="FunFam" id="3.40.50.300:FF:002145">
    <property type="entry name" value="ABC transporter (MsbA subfamily)"/>
    <property type="match status" value="1"/>
</dbReference>
<comment type="similarity">
    <text evidence="2">Belongs to the ABC transporter superfamily. ABCC family. Conjugate transporter (TC 3.A.1.208) subfamily.</text>
</comment>
<feature type="compositionally biased region" description="Polar residues" evidence="11">
    <location>
        <begin position="854"/>
        <end position="868"/>
    </location>
</feature>
<keyword evidence="5 12" id="KW-0812">Transmembrane</keyword>
<dbReference type="InterPro" id="IPR044726">
    <property type="entry name" value="ABCC_6TM_D2"/>
</dbReference>
<dbReference type="InterPro" id="IPR036640">
    <property type="entry name" value="ABC1_TM_sf"/>
</dbReference>
<keyword evidence="10" id="KW-0325">Glycoprotein</keyword>
<evidence type="ECO:0000313" key="16">
    <source>
        <dbReference type="Proteomes" id="UP000327118"/>
    </source>
</evidence>
<dbReference type="Proteomes" id="UP000327118">
    <property type="component" value="Unassembled WGS sequence"/>
</dbReference>
<evidence type="ECO:0000313" key="15">
    <source>
        <dbReference type="EMBL" id="KAE8348413.1"/>
    </source>
</evidence>
<dbReference type="GO" id="GO:0016887">
    <property type="term" value="F:ATP hydrolysis activity"/>
    <property type="evidence" value="ECO:0007669"/>
    <property type="project" value="InterPro"/>
</dbReference>
<keyword evidence="6" id="KW-0547">Nucleotide-binding</keyword>
<evidence type="ECO:0000256" key="6">
    <source>
        <dbReference type="ARBA" id="ARBA00022741"/>
    </source>
</evidence>
<dbReference type="InterPro" id="IPR003439">
    <property type="entry name" value="ABC_transporter-like_ATP-bd"/>
</dbReference>
<dbReference type="PROSITE" id="PS50893">
    <property type="entry name" value="ABC_TRANSPORTER_2"/>
    <property type="match status" value="2"/>
</dbReference>
<feature type="transmembrane region" description="Helical" evidence="12">
    <location>
        <begin position="1046"/>
        <end position="1065"/>
    </location>
</feature>
<proteinExistence type="inferred from homology"/>
<comment type="subcellular location">
    <subcellularLocation>
        <location evidence="1">Cell membrane</location>
        <topology evidence="1">Multi-pass membrane protein</topology>
    </subcellularLocation>
</comment>
<evidence type="ECO:0000259" key="13">
    <source>
        <dbReference type="PROSITE" id="PS50893"/>
    </source>
</evidence>
<dbReference type="SUPFAM" id="SSF52540">
    <property type="entry name" value="P-loop containing nucleoside triphosphate hydrolases"/>
    <property type="match status" value="2"/>
</dbReference>
<dbReference type="InterPro" id="IPR056227">
    <property type="entry name" value="TMD0_ABC"/>
</dbReference>
<dbReference type="InterPro" id="IPR044746">
    <property type="entry name" value="ABCC_6TM_D1"/>
</dbReference>
<dbReference type="GO" id="GO:0005886">
    <property type="term" value="C:plasma membrane"/>
    <property type="evidence" value="ECO:0007669"/>
    <property type="project" value="UniProtKB-SubCell"/>
</dbReference>
<dbReference type="OrthoDB" id="6500128at2759"/>
<dbReference type="EMBL" id="ML739506">
    <property type="protein sequence ID" value="KAE8348413.1"/>
    <property type="molecule type" value="Genomic_DNA"/>
</dbReference>
<evidence type="ECO:0000256" key="9">
    <source>
        <dbReference type="ARBA" id="ARBA00023136"/>
    </source>
</evidence>
<evidence type="ECO:0000256" key="7">
    <source>
        <dbReference type="ARBA" id="ARBA00022840"/>
    </source>
</evidence>
<feature type="transmembrane region" description="Helical" evidence="12">
    <location>
        <begin position="522"/>
        <end position="554"/>
    </location>
</feature>
<dbReference type="FunFam" id="1.20.1560.10:FF:000066">
    <property type="entry name" value="ABC multidrug transporter (Eurofung)"/>
    <property type="match status" value="1"/>
</dbReference>
<name>A0A5N6YU38_9EURO</name>
<dbReference type="PROSITE" id="PS50929">
    <property type="entry name" value="ABC_TM1F"/>
    <property type="match status" value="2"/>
</dbReference>
<feature type="transmembrane region" description="Helical" evidence="12">
    <location>
        <begin position="153"/>
        <end position="172"/>
    </location>
</feature>
<dbReference type="PANTHER" id="PTHR24223">
    <property type="entry name" value="ATP-BINDING CASSETTE SUB-FAMILY C"/>
    <property type="match status" value="1"/>
</dbReference>
<dbReference type="FunFam" id="1.20.1560.10:FF:000055">
    <property type="entry name" value="ABC multidrug transporter (Eurofung)"/>
    <property type="match status" value="1"/>
</dbReference>
<dbReference type="InterPro" id="IPR050173">
    <property type="entry name" value="ABC_transporter_C-like"/>
</dbReference>
<evidence type="ECO:0000256" key="8">
    <source>
        <dbReference type="ARBA" id="ARBA00022989"/>
    </source>
</evidence>